<keyword evidence="2" id="KW-0560">Oxidoreductase</keyword>
<feature type="domain" description="FAD/NAD(P)-binding" evidence="3">
    <location>
        <begin position="6"/>
        <end position="284"/>
    </location>
</feature>
<dbReference type="Gene3D" id="3.50.50.60">
    <property type="entry name" value="FAD/NAD(P)-binding domain"/>
    <property type="match status" value="2"/>
</dbReference>
<dbReference type="PANTHER" id="PTHR48105">
    <property type="entry name" value="THIOREDOXIN REDUCTASE 1-RELATED-RELATED"/>
    <property type="match status" value="1"/>
</dbReference>
<reference evidence="5" key="1">
    <citation type="journal article" date="2019" name="Int. J. Syst. Evol. Microbiol.">
        <title>The Global Catalogue of Microorganisms (GCM) 10K type strain sequencing project: providing services to taxonomists for standard genome sequencing and annotation.</title>
        <authorList>
            <consortium name="The Broad Institute Genomics Platform"/>
            <consortium name="The Broad Institute Genome Sequencing Center for Infectious Disease"/>
            <person name="Wu L."/>
            <person name="Ma J."/>
        </authorList>
    </citation>
    <scope>NUCLEOTIDE SEQUENCE [LARGE SCALE GENOMIC DNA]</scope>
    <source>
        <strain evidence="5">CGMCC 1.15407</strain>
    </source>
</reference>
<dbReference type="InterPro" id="IPR036188">
    <property type="entry name" value="FAD/NAD-bd_sf"/>
</dbReference>
<gene>
    <name evidence="4" type="ORF">GCM10011339_12300</name>
</gene>
<dbReference type="InterPro" id="IPR023753">
    <property type="entry name" value="FAD/NAD-binding_dom"/>
</dbReference>
<dbReference type="RefSeq" id="WP_137404051.1">
    <property type="nucleotide sequence ID" value="NZ_BMIU01000005.1"/>
</dbReference>
<keyword evidence="1" id="KW-0285">Flavoprotein</keyword>
<dbReference type="Pfam" id="PF07992">
    <property type="entry name" value="Pyr_redox_2"/>
    <property type="match status" value="1"/>
</dbReference>
<evidence type="ECO:0000313" key="4">
    <source>
        <dbReference type="EMBL" id="GGF25731.1"/>
    </source>
</evidence>
<name>A0ABQ1UUP6_9BACT</name>
<dbReference type="InterPro" id="IPR050097">
    <property type="entry name" value="Ferredoxin-NADP_redctase_2"/>
</dbReference>
<dbReference type="PRINTS" id="PR00469">
    <property type="entry name" value="PNDRDTASEII"/>
</dbReference>
<evidence type="ECO:0000256" key="1">
    <source>
        <dbReference type="ARBA" id="ARBA00022630"/>
    </source>
</evidence>
<organism evidence="4 5">
    <name type="scientific">Echinicola rosea</name>
    <dbReference type="NCBI Taxonomy" id="1807691"/>
    <lineage>
        <taxon>Bacteria</taxon>
        <taxon>Pseudomonadati</taxon>
        <taxon>Bacteroidota</taxon>
        <taxon>Cytophagia</taxon>
        <taxon>Cytophagales</taxon>
        <taxon>Cyclobacteriaceae</taxon>
        <taxon>Echinicola</taxon>
    </lineage>
</organism>
<accession>A0ABQ1UUP6</accession>
<keyword evidence="5" id="KW-1185">Reference proteome</keyword>
<dbReference type="EMBL" id="BMIU01000005">
    <property type="protein sequence ID" value="GGF25731.1"/>
    <property type="molecule type" value="Genomic_DNA"/>
</dbReference>
<comment type="caution">
    <text evidence="4">The sequence shown here is derived from an EMBL/GenBank/DDBJ whole genome shotgun (WGS) entry which is preliminary data.</text>
</comment>
<dbReference type="Proteomes" id="UP000647339">
    <property type="component" value="Unassembled WGS sequence"/>
</dbReference>
<sequence length="299" mass="32208">MKTNSYDAIIVGGSYAGLSAAMSLGRALRKVLIIDSGNPCNKQTPHSHNFLTQDGKKPGEIAATGREQVLQYPTVHIENDRAIDAKKQAEGFELNTASGTTYLGKKLLFAAGIKDHMPEIDGFADCWGKSVIHCPYCHGYEVKNLPTAIMANGDKAFHLGKLLQNWTSDLTLLTNGPSTLTSDQQEALETDGIRIMTDPITALHHKDGKLQEIHFSSDRSLPLGVMYAAIPFSQHTDLPEKLGCQLNEHGYLVVNEKQETTVPGIYAAGDNSSPLRAVAMAVAAGSKAGAMVNFELVMG</sequence>
<proteinExistence type="predicted"/>
<protein>
    <submittedName>
        <fullName evidence="4">Thioredoxin reductase</fullName>
    </submittedName>
</protein>
<evidence type="ECO:0000256" key="2">
    <source>
        <dbReference type="ARBA" id="ARBA00023002"/>
    </source>
</evidence>
<dbReference type="PRINTS" id="PR00368">
    <property type="entry name" value="FADPNR"/>
</dbReference>
<evidence type="ECO:0000259" key="3">
    <source>
        <dbReference type="Pfam" id="PF07992"/>
    </source>
</evidence>
<dbReference type="SUPFAM" id="SSF51905">
    <property type="entry name" value="FAD/NAD(P)-binding domain"/>
    <property type="match status" value="1"/>
</dbReference>
<evidence type="ECO:0000313" key="5">
    <source>
        <dbReference type="Proteomes" id="UP000647339"/>
    </source>
</evidence>